<sequence>MNGIFMLRNSKPLQFDQYGDKLRHEGIYVVPQKFCSDSGSDSSGRRSPGRRDLLADESDDGDELSLDEDRRRKRPRVGGGSGNTPDPKQRRIEKREQREAMTEVYRIAAEQQQGGQSSLWAACVALAGHLDAGLMSVPLYRDMSRQIYQQFAHEFDNTVEDLQPQRTENPNGDGEAQTSVHPLAKGGDGCISLEYREDLKLLLYRHCSLLEAFVHTPYTYAAAGLYHESGTRDVHQYFAECGLQPHSFNQVYISMPLHARLNLMEKLKKYGNRRGLFEMTHFDFLRRDNSAASQTGGPSAAGQVDHLNLTEMSASDMSVVVFAALEACGIPNDGSEDDDNSSTTPLQRKAFFDALDIIRGSNASGTRTALLRGLSVLRHVVSQVAKAIRDRQMYKTVRRENDDTFRLTVLYRVVNPIICSPGVLRRLALFVLHIIYYKTSSRRADRGSLPYIVCCQMPNENFICLGVMPTSISAVGDKKSTFATRFLEASDESGASMDFKAFDASVVEVAGKDFQKWKEALQGQAGNRGDHGNGFDEGLLKEFVLPPSEEEFFFVASRKGMRVEWESKAKGHEQVLSFGSDDDGNDDRLHFYYGDERIEIEGPKKSVEEAFGKFNFLRPAVDEVNEYRRKGESEDKDFDAGVECLRMVKKLLTPDANNWSLRSIDDSLAKKKKDIKSRAKKLKKKKKKVQT</sequence>
<protein>
    <submittedName>
        <fullName evidence="7">Uncharacterized protein</fullName>
    </submittedName>
</protein>
<dbReference type="GO" id="GO:0003688">
    <property type="term" value="F:DNA replication origin binding"/>
    <property type="evidence" value="ECO:0007669"/>
    <property type="project" value="TreeGrafter"/>
</dbReference>
<feature type="compositionally biased region" description="Acidic residues" evidence="6">
    <location>
        <begin position="55"/>
        <end position="66"/>
    </location>
</feature>
<dbReference type="GO" id="GO:1902977">
    <property type="term" value="P:mitotic DNA replication preinitiation complex assembly"/>
    <property type="evidence" value="ECO:0007669"/>
    <property type="project" value="TreeGrafter"/>
</dbReference>
<evidence type="ECO:0000313" key="7">
    <source>
        <dbReference type="EMBL" id="KAF4666114.1"/>
    </source>
</evidence>
<evidence type="ECO:0000256" key="1">
    <source>
        <dbReference type="ARBA" id="ARBA00004123"/>
    </source>
</evidence>
<accession>A0A7J6M3N2</accession>
<evidence type="ECO:0000256" key="5">
    <source>
        <dbReference type="ARBA" id="ARBA00023306"/>
    </source>
</evidence>
<dbReference type="OrthoDB" id="10258882at2759"/>
<evidence type="ECO:0000256" key="3">
    <source>
        <dbReference type="ARBA" id="ARBA00022705"/>
    </source>
</evidence>
<name>A0A7J6M3N2_PERCH</name>
<dbReference type="GO" id="GO:0006270">
    <property type="term" value="P:DNA replication initiation"/>
    <property type="evidence" value="ECO:0007669"/>
    <property type="project" value="InterPro"/>
</dbReference>
<dbReference type="PANTHER" id="PTHR10507">
    <property type="entry name" value="CDC45-RELATED PROTEIN"/>
    <property type="match status" value="1"/>
</dbReference>
<feature type="compositionally biased region" description="Basic and acidic residues" evidence="6">
    <location>
        <begin position="87"/>
        <end position="98"/>
    </location>
</feature>
<evidence type="ECO:0000256" key="4">
    <source>
        <dbReference type="ARBA" id="ARBA00023242"/>
    </source>
</evidence>
<dbReference type="Pfam" id="PF02724">
    <property type="entry name" value="CDC45"/>
    <property type="match status" value="1"/>
</dbReference>
<dbReference type="Proteomes" id="UP000591131">
    <property type="component" value="Unassembled WGS sequence"/>
</dbReference>
<proteinExistence type="inferred from homology"/>
<gene>
    <name evidence="7" type="ORF">FOL47_004273</name>
</gene>
<dbReference type="GO" id="GO:0003682">
    <property type="term" value="F:chromatin binding"/>
    <property type="evidence" value="ECO:0007669"/>
    <property type="project" value="TreeGrafter"/>
</dbReference>
<comment type="caution">
    <text evidence="7">The sequence shown here is derived from an EMBL/GenBank/DDBJ whole genome shotgun (WGS) entry which is preliminary data.</text>
</comment>
<feature type="region of interest" description="Disordered" evidence="6">
    <location>
        <begin position="34"/>
        <end position="98"/>
    </location>
</feature>
<keyword evidence="5" id="KW-0131">Cell cycle</keyword>
<evidence type="ECO:0000256" key="6">
    <source>
        <dbReference type="SAM" id="MobiDB-lite"/>
    </source>
</evidence>
<reference evidence="7 8" key="1">
    <citation type="submission" date="2020-04" db="EMBL/GenBank/DDBJ databases">
        <title>Perkinsus chesapeaki whole genome sequence.</title>
        <authorList>
            <person name="Bogema D.R."/>
        </authorList>
    </citation>
    <scope>NUCLEOTIDE SEQUENCE [LARGE SCALE GENOMIC DNA]</scope>
    <source>
        <strain evidence="7">ATCC PRA-425</strain>
    </source>
</reference>
<dbReference type="InterPro" id="IPR003874">
    <property type="entry name" value="CDC45"/>
</dbReference>
<feature type="compositionally biased region" description="Low complexity" evidence="6">
    <location>
        <begin position="36"/>
        <end position="46"/>
    </location>
</feature>
<dbReference type="AlphaFoldDB" id="A0A7J6M3N2"/>
<comment type="subcellular location">
    <subcellularLocation>
        <location evidence="1">Nucleus</location>
    </subcellularLocation>
</comment>
<dbReference type="GO" id="GO:0031261">
    <property type="term" value="C:DNA replication preinitiation complex"/>
    <property type="evidence" value="ECO:0007669"/>
    <property type="project" value="TreeGrafter"/>
</dbReference>
<comment type="similarity">
    <text evidence="2">Belongs to the CDC45 family.</text>
</comment>
<evidence type="ECO:0000313" key="8">
    <source>
        <dbReference type="Proteomes" id="UP000591131"/>
    </source>
</evidence>
<organism evidence="7 8">
    <name type="scientific">Perkinsus chesapeaki</name>
    <name type="common">Clam parasite</name>
    <name type="synonym">Perkinsus andrewsi</name>
    <dbReference type="NCBI Taxonomy" id="330153"/>
    <lineage>
        <taxon>Eukaryota</taxon>
        <taxon>Sar</taxon>
        <taxon>Alveolata</taxon>
        <taxon>Perkinsozoa</taxon>
        <taxon>Perkinsea</taxon>
        <taxon>Perkinsida</taxon>
        <taxon>Perkinsidae</taxon>
        <taxon>Perkinsus</taxon>
    </lineage>
</organism>
<evidence type="ECO:0000256" key="2">
    <source>
        <dbReference type="ARBA" id="ARBA00010727"/>
    </source>
</evidence>
<dbReference type="PANTHER" id="PTHR10507:SF0">
    <property type="entry name" value="CELL DIVISION CONTROL PROTEIN 45 HOMOLOG"/>
    <property type="match status" value="1"/>
</dbReference>
<dbReference type="EMBL" id="JAAPAO010000243">
    <property type="protein sequence ID" value="KAF4666114.1"/>
    <property type="molecule type" value="Genomic_DNA"/>
</dbReference>
<keyword evidence="3" id="KW-0235">DNA replication</keyword>
<keyword evidence="8" id="KW-1185">Reference proteome</keyword>
<dbReference type="GO" id="GO:0000727">
    <property type="term" value="P:double-strand break repair via break-induced replication"/>
    <property type="evidence" value="ECO:0007669"/>
    <property type="project" value="TreeGrafter"/>
</dbReference>
<dbReference type="GO" id="GO:0003697">
    <property type="term" value="F:single-stranded DNA binding"/>
    <property type="evidence" value="ECO:0007669"/>
    <property type="project" value="TreeGrafter"/>
</dbReference>
<keyword evidence="4" id="KW-0539">Nucleus</keyword>